<dbReference type="SUPFAM" id="SSF160113">
    <property type="entry name" value="YegP-like"/>
    <property type="match status" value="2"/>
</dbReference>
<sequence length="140" mass="15881">MNDKKNGYYVLYKHDGIEQPYHWVLKAANHQVILKSENYVNRHDALTGIESVRKNCEDDENYQRLVAKDESPYFNLCAKNHKIIGTSEMYSTTEARNNGIESVKKHGISLVLVDETSSSNTGTAATVTVKPERSAEKRYA</sequence>
<reference evidence="4 6" key="1">
    <citation type="submission" date="2017-09" db="EMBL/GenBank/DDBJ databases">
        <title>Genomics of the genus Arcobacter.</title>
        <authorList>
            <person name="Perez-Cataluna A."/>
            <person name="Figueras M.J."/>
            <person name="Salas-Masso N."/>
        </authorList>
    </citation>
    <scope>NUCLEOTIDE SEQUENCE [LARGE SCALE GENOMIC DNA]</scope>
    <source>
        <strain evidence="4 6">CECT 7837</strain>
    </source>
</reference>
<dbReference type="InterPro" id="IPR036913">
    <property type="entry name" value="YegP-like_sf"/>
</dbReference>
<dbReference type="Proteomes" id="UP000262582">
    <property type="component" value="Chromosome"/>
</dbReference>
<feature type="compositionally biased region" description="Basic and acidic residues" evidence="1">
    <location>
        <begin position="130"/>
        <end position="140"/>
    </location>
</feature>
<name>A0A347UA17_9BACT</name>
<dbReference type="PANTHER" id="PTHR40606">
    <property type="match status" value="1"/>
</dbReference>
<dbReference type="OrthoDB" id="9802792at2"/>
<proteinExistence type="predicted"/>
<dbReference type="PANTHER" id="PTHR40606:SF1">
    <property type="entry name" value="UPF0339 PROTEIN YEGP"/>
    <property type="match status" value="1"/>
</dbReference>
<dbReference type="Pfam" id="PF07411">
    <property type="entry name" value="DUF1508"/>
    <property type="match status" value="2"/>
</dbReference>
<dbReference type="InterPro" id="IPR051141">
    <property type="entry name" value="UPF0339_domain"/>
</dbReference>
<evidence type="ECO:0000259" key="2">
    <source>
        <dbReference type="Pfam" id="PF07411"/>
    </source>
</evidence>
<feature type="region of interest" description="Disordered" evidence="1">
    <location>
        <begin position="121"/>
        <end position="140"/>
    </location>
</feature>
<evidence type="ECO:0000256" key="1">
    <source>
        <dbReference type="SAM" id="MobiDB-lite"/>
    </source>
</evidence>
<dbReference type="Proteomes" id="UP000290588">
    <property type="component" value="Unassembled WGS sequence"/>
</dbReference>
<dbReference type="EMBL" id="CP032097">
    <property type="protein sequence ID" value="AXX95695.1"/>
    <property type="molecule type" value="Genomic_DNA"/>
</dbReference>
<evidence type="ECO:0000313" key="4">
    <source>
        <dbReference type="EMBL" id="RXI31432.1"/>
    </source>
</evidence>
<evidence type="ECO:0000313" key="5">
    <source>
        <dbReference type="Proteomes" id="UP000262582"/>
    </source>
</evidence>
<evidence type="ECO:0000313" key="6">
    <source>
        <dbReference type="Proteomes" id="UP000290588"/>
    </source>
</evidence>
<dbReference type="Gene3D" id="2.30.29.80">
    <property type="match status" value="1"/>
</dbReference>
<protein>
    <submittedName>
        <fullName evidence="3">DUF1508 domain-containing protein (Tandem domains)</fullName>
    </submittedName>
</protein>
<dbReference type="RefSeq" id="WP_118917864.1">
    <property type="nucleotide sequence ID" value="NZ_CP032097.1"/>
</dbReference>
<reference evidence="3 5" key="2">
    <citation type="submission" date="2018-08" db="EMBL/GenBank/DDBJ databases">
        <title>Complete genome of the Arcobacter ellisii type strain LMG 26155.</title>
        <authorList>
            <person name="Miller W.G."/>
            <person name="Yee E."/>
            <person name="Bono J.L."/>
        </authorList>
    </citation>
    <scope>NUCLEOTIDE SEQUENCE [LARGE SCALE GENOMIC DNA]</scope>
    <source>
        <strain evidence="3 5">LMG 26155</strain>
    </source>
</reference>
<keyword evidence="5" id="KW-1185">Reference proteome</keyword>
<dbReference type="AlphaFoldDB" id="A0A347UA17"/>
<feature type="domain" description="DUF1508" evidence="2">
    <location>
        <begin position="21"/>
        <end position="62"/>
    </location>
</feature>
<dbReference type="EMBL" id="NXIG01000004">
    <property type="protein sequence ID" value="RXI31432.1"/>
    <property type="molecule type" value="Genomic_DNA"/>
</dbReference>
<dbReference type="KEGG" id="aell:AELL_2051"/>
<dbReference type="InterPro" id="IPR010879">
    <property type="entry name" value="DUF1508"/>
</dbReference>
<feature type="domain" description="DUF1508" evidence="2">
    <location>
        <begin position="67"/>
        <end position="107"/>
    </location>
</feature>
<evidence type="ECO:0000313" key="3">
    <source>
        <dbReference type="EMBL" id="AXX95695.1"/>
    </source>
</evidence>
<organism evidence="4 6">
    <name type="scientific">Arcobacter ellisii</name>
    <dbReference type="NCBI Taxonomy" id="913109"/>
    <lineage>
        <taxon>Bacteria</taxon>
        <taxon>Pseudomonadati</taxon>
        <taxon>Campylobacterota</taxon>
        <taxon>Epsilonproteobacteria</taxon>
        <taxon>Campylobacterales</taxon>
        <taxon>Arcobacteraceae</taxon>
        <taxon>Arcobacter</taxon>
    </lineage>
</organism>
<gene>
    <name evidence="3" type="ORF">AELL_2051</name>
    <name evidence="4" type="ORF">CP962_04790</name>
</gene>
<accession>A0A347UA17</accession>